<dbReference type="PANTHER" id="PTHR43625">
    <property type="entry name" value="AFLATOXIN B1 ALDEHYDE REDUCTASE"/>
    <property type="match status" value="1"/>
</dbReference>
<keyword evidence="4" id="KW-1185">Reference proteome</keyword>
<dbReference type="InterPro" id="IPR050791">
    <property type="entry name" value="Aldo-Keto_reductase"/>
</dbReference>
<gene>
    <name evidence="3" type="ORF">CVIRNUC_009299</name>
</gene>
<dbReference type="EMBL" id="CAUYUE010000013">
    <property type="protein sequence ID" value="CAK0786086.1"/>
    <property type="molecule type" value="Genomic_DNA"/>
</dbReference>
<dbReference type="InterPro" id="IPR036812">
    <property type="entry name" value="NAD(P)_OxRdtase_dom_sf"/>
</dbReference>
<feature type="domain" description="NADP-dependent oxidoreductase" evidence="2">
    <location>
        <begin position="34"/>
        <end position="306"/>
    </location>
</feature>
<dbReference type="CDD" id="cd19076">
    <property type="entry name" value="AKR_AKR13A_13D"/>
    <property type="match status" value="1"/>
</dbReference>
<protein>
    <recommendedName>
        <fullName evidence="2">NADP-dependent oxidoreductase domain-containing protein</fullName>
    </recommendedName>
</protein>
<evidence type="ECO:0000256" key="1">
    <source>
        <dbReference type="ARBA" id="ARBA00023002"/>
    </source>
</evidence>
<dbReference type="PRINTS" id="PR00069">
    <property type="entry name" value="ALDKETRDTASE"/>
</dbReference>
<dbReference type="SUPFAM" id="SSF51430">
    <property type="entry name" value="NAD(P)-linked oxidoreductase"/>
    <property type="match status" value="1"/>
</dbReference>
<dbReference type="Pfam" id="PF00248">
    <property type="entry name" value="Aldo_ket_red"/>
    <property type="match status" value="1"/>
</dbReference>
<accession>A0AAV1IH00</accession>
<dbReference type="Gene3D" id="3.20.20.100">
    <property type="entry name" value="NADP-dependent oxidoreductase domain"/>
    <property type="match status" value="1"/>
</dbReference>
<dbReference type="GO" id="GO:0005737">
    <property type="term" value="C:cytoplasm"/>
    <property type="evidence" value="ECO:0007669"/>
    <property type="project" value="TreeGrafter"/>
</dbReference>
<dbReference type="InterPro" id="IPR020471">
    <property type="entry name" value="AKR"/>
</dbReference>
<evidence type="ECO:0000313" key="4">
    <source>
        <dbReference type="Proteomes" id="UP001314263"/>
    </source>
</evidence>
<comment type="caution">
    <text evidence="3">The sequence shown here is derived from an EMBL/GenBank/DDBJ whole genome shotgun (WGS) entry which is preliminary data.</text>
</comment>
<dbReference type="InterPro" id="IPR023210">
    <property type="entry name" value="NADP_OxRdtase_dom"/>
</dbReference>
<sequence>MALQKIPQRNIGTLGMRTSAQGLGCAGMTYAYYPSTSAEECISVIQRALELGINHLDTSDAYGPHTNETLIGKAVSDHREDYDLCSKFGICHEPTGMSVKGTRAYVRSCVEGSLKRLGVECIDLYYQHRVDRQVPIEETWAELKELVKEGKVKYLGISEASAEEIRRAHAVHPITACQIEWSLWTRDVEAEIVPTLRELGIGIVAYSPLGRGFLTGAIKSPDDLQDNDLRRGFPRFQREAFEANMKVVDKVKELAAKKSCTPGQLALAWVHAQGSDVFPIPGTKRVKYLEENAAAFFVKLTTEDRTFLEEAFHTEKVVGERAPSSRAHLQWDGQKATGSTA</sequence>
<keyword evidence="1" id="KW-0560">Oxidoreductase</keyword>
<reference evidence="3 4" key="1">
    <citation type="submission" date="2023-10" db="EMBL/GenBank/DDBJ databases">
        <authorList>
            <person name="Maclean D."/>
            <person name="Macfadyen A."/>
        </authorList>
    </citation>
    <scope>NUCLEOTIDE SEQUENCE [LARGE SCALE GENOMIC DNA]</scope>
</reference>
<evidence type="ECO:0000259" key="2">
    <source>
        <dbReference type="Pfam" id="PF00248"/>
    </source>
</evidence>
<evidence type="ECO:0000313" key="3">
    <source>
        <dbReference type="EMBL" id="CAK0786086.1"/>
    </source>
</evidence>
<dbReference type="GO" id="GO:0016491">
    <property type="term" value="F:oxidoreductase activity"/>
    <property type="evidence" value="ECO:0007669"/>
    <property type="project" value="UniProtKB-KW"/>
</dbReference>
<dbReference type="PANTHER" id="PTHR43625:SF40">
    <property type="entry name" value="ALDO-KETO REDUCTASE YAKC [NADP(+)]"/>
    <property type="match status" value="1"/>
</dbReference>
<dbReference type="Proteomes" id="UP001314263">
    <property type="component" value="Unassembled WGS sequence"/>
</dbReference>
<name>A0AAV1IH00_9CHLO</name>
<organism evidence="3 4">
    <name type="scientific">Coccomyxa viridis</name>
    <dbReference type="NCBI Taxonomy" id="1274662"/>
    <lineage>
        <taxon>Eukaryota</taxon>
        <taxon>Viridiplantae</taxon>
        <taxon>Chlorophyta</taxon>
        <taxon>core chlorophytes</taxon>
        <taxon>Trebouxiophyceae</taxon>
        <taxon>Trebouxiophyceae incertae sedis</taxon>
        <taxon>Coccomyxaceae</taxon>
        <taxon>Coccomyxa</taxon>
    </lineage>
</organism>
<dbReference type="AlphaFoldDB" id="A0AAV1IH00"/>
<proteinExistence type="predicted"/>